<dbReference type="RefSeq" id="WP_075180332.1">
    <property type="nucleotide sequence ID" value="NZ_JALRCW010000048.1"/>
</dbReference>
<feature type="region of interest" description="Disordered" evidence="1">
    <location>
        <begin position="171"/>
        <end position="193"/>
    </location>
</feature>
<dbReference type="AlphaFoldDB" id="A0AAW7XJL2"/>
<dbReference type="Pfam" id="PF13665">
    <property type="entry name" value="Tox-PAAR-like"/>
    <property type="match status" value="1"/>
</dbReference>
<evidence type="ECO:0000313" key="6">
    <source>
        <dbReference type="Proteomes" id="UP001177341"/>
    </source>
</evidence>
<feature type="region of interest" description="Disordered" evidence="1">
    <location>
        <begin position="362"/>
        <end position="388"/>
    </location>
</feature>
<proteinExistence type="predicted"/>
<organism evidence="3 5">
    <name type="scientific">Neptunomonas phycophila</name>
    <dbReference type="NCBI Taxonomy" id="1572645"/>
    <lineage>
        <taxon>Bacteria</taxon>
        <taxon>Pseudomonadati</taxon>
        <taxon>Pseudomonadota</taxon>
        <taxon>Gammaproteobacteria</taxon>
        <taxon>Oceanospirillales</taxon>
        <taxon>Oceanospirillaceae</taxon>
        <taxon>Neptunomonas</taxon>
    </lineage>
</organism>
<sequence length="536" mass="59342">MPNEVFANGLEVACKVADGVSTAAFPDPCWSPPFPSAGKVLIPYANTAFAKDLTNASKTVMITGKPVALKDYSFFKTSTGNEPATMALGMGKKTGVIKGKTYFRSWSMDVFIEGYNVCRHTDKMTHNHGSDPGNTGNWTYIDTATTERKCRRDRNRVKDECEIKDGENRRFRRKQEKRARRHNPPRRVTPRDKTWKDKNCLGLMIKPTNIESLESRLNDFQNEAMEVMHDIDQVIIDLMVDKAADFGVRAGAKHAAALGCTVFSPAGTAACETGVFVYNVGDGIYTAVTGAMDVFELKDEIGALRDQLNTGLEYIEQLDKYRKGEITKDEFWEHFRDQMKEMVANNDCLKARKCMLSPYNKSQTANSHGTDRNTVRNHNTQGRVGSADDLFGQLGNASVGGCCPGQTGHHLLPEAWFKNCPAYTNSVHRAAPVVCAEGTGHSDGTHGTFHTETDEITKQHLGEVLSMSRAIELAAEAHKNAVDRDFGERWFGMEHCDPDCIKAQLDTFYKQIDCEPVPTTKDGGLGDIGSTDAPDR</sequence>
<dbReference type="CDD" id="cd14740">
    <property type="entry name" value="PAAR_4"/>
    <property type="match status" value="1"/>
</dbReference>
<dbReference type="EMBL" id="JAUYVO010000022">
    <property type="protein sequence ID" value="MDP2524411.1"/>
    <property type="molecule type" value="Genomic_DNA"/>
</dbReference>
<gene>
    <name evidence="3" type="ORF">Q4490_13510</name>
    <name evidence="4" type="ORF">Q8W30_17745</name>
</gene>
<protein>
    <submittedName>
        <fullName evidence="3">DUF4150 domain-containing protein</fullName>
    </submittedName>
</protein>
<dbReference type="EMBL" id="JAUOPG010000009">
    <property type="protein sequence ID" value="MDO6454586.1"/>
    <property type="molecule type" value="Genomic_DNA"/>
</dbReference>
<dbReference type="Proteomes" id="UP001177341">
    <property type="component" value="Unassembled WGS sequence"/>
</dbReference>
<comment type="caution">
    <text evidence="3">The sequence shown here is derived from an EMBL/GenBank/DDBJ whole genome shotgun (WGS) entry which is preliminary data.</text>
</comment>
<evidence type="ECO:0000313" key="4">
    <source>
        <dbReference type="EMBL" id="MDP2524411.1"/>
    </source>
</evidence>
<dbReference type="Pfam" id="PF15635">
    <property type="entry name" value="Tox-GHH2"/>
    <property type="match status" value="1"/>
</dbReference>
<keyword evidence="6" id="KW-1185">Reference proteome</keyword>
<dbReference type="InterPro" id="IPR028917">
    <property type="entry name" value="Tox-GHH2_domain"/>
</dbReference>
<feature type="compositionally biased region" description="Basic residues" evidence="1">
    <location>
        <begin position="171"/>
        <end position="185"/>
    </location>
</feature>
<evidence type="ECO:0000313" key="3">
    <source>
        <dbReference type="EMBL" id="MDO6454586.1"/>
    </source>
</evidence>
<evidence type="ECO:0000256" key="1">
    <source>
        <dbReference type="SAM" id="MobiDB-lite"/>
    </source>
</evidence>
<accession>A0AAW7XJL2</accession>
<reference evidence="3" key="1">
    <citation type="submission" date="2023-07" db="EMBL/GenBank/DDBJ databases">
        <title>Genome content predicts the carbon catabolic preferences of heterotrophic bacteria.</title>
        <authorList>
            <person name="Gralka M."/>
        </authorList>
    </citation>
    <scope>NUCLEOTIDE SEQUENCE</scope>
    <source>
        <strain evidence="4">5G01</strain>
        <strain evidence="3">I2M16</strain>
    </source>
</reference>
<evidence type="ECO:0000259" key="2">
    <source>
        <dbReference type="Pfam" id="PF15635"/>
    </source>
</evidence>
<feature type="domain" description="Tox-GHH2" evidence="2">
    <location>
        <begin position="426"/>
        <end position="507"/>
    </location>
</feature>
<evidence type="ECO:0000313" key="5">
    <source>
        <dbReference type="Proteomes" id="UP001169862"/>
    </source>
</evidence>
<name>A0AAW7XJL2_9GAMM</name>
<dbReference type="Proteomes" id="UP001169862">
    <property type="component" value="Unassembled WGS sequence"/>
</dbReference>